<dbReference type="EMBL" id="LVXZ01000159">
    <property type="protein sequence ID" value="OAP88555.1"/>
    <property type="molecule type" value="Genomic_DNA"/>
</dbReference>
<keyword evidence="1" id="KW-1133">Transmembrane helix</keyword>
<accession>A0A179BB44</accession>
<gene>
    <name evidence="2" type="ORF">A4H96_11350</name>
</gene>
<evidence type="ECO:0000256" key="1">
    <source>
        <dbReference type="SAM" id="Phobius"/>
    </source>
</evidence>
<keyword evidence="3" id="KW-1185">Reference proteome</keyword>
<evidence type="ECO:0008006" key="4">
    <source>
        <dbReference type="Google" id="ProtNLM"/>
    </source>
</evidence>
<reference evidence="2 3" key="1">
    <citation type="submission" date="2016-04" db="EMBL/GenBank/DDBJ databases">
        <title>Acidithiobacillus ferrooxidans genome sequencing and assembly.</title>
        <authorList>
            <person name="Zhou Z."/>
        </authorList>
    </citation>
    <scope>NUCLEOTIDE SEQUENCE [LARGE SCALE GENOMIC DNA]</scope>
    <source>
        <strain evidence="2 3">BY0502</strain>
    </source>
</reference>
<protein>
    <recommendedName>
        <fullName evidence="4">Outer membrane protein beta-barrel domain-containing protein</fullName>
    </recommendedName>
</protein>
<dbReference type="SUPFAM" id="SSF103515">
    <property type="entry name" value="Autotransporter"/>
    <property type="match status" value="1"/>
</dbReference>
<comment type="caution">
    <text evidence="2">The sequence shown here is derived from an EMBL/GenBank/DDBJ whole genome shotgun (WGS) entry which is preliminary data.</text>
</comment>
<feature type="transmembrane region" description="Helical" evidence="1">
    <location>
        <begin position="20"/>
        <end position="43"/>
    </location>
</feature>
<evidence type="ECO:0000313" key="2">
    <source>
        <dbReference type="EMBL" id="OAP88555.1"/>
    </source>
</evidence>
<dbReference type="AlphaFoldDB" id="A0A179BB44"/>
<dbReference type="InterPro" id="IPR036709">
    <property type="entry name" value="Autotransporte_beta_dom_sf"/>
</dbReference>
<dbReference type="OrthoDB" id="9974213at2"/>
<dbReference type="Proteomes" id="UP000078302">
    <property type="component" value="Unassembled WGS sequence"/>
</dbReference>
<keyword evidence="1" id="KW-0472">Membrane</keyword>
<organism evidence="2 3">
    <name type="scientific">Acidithiobacillus ferrooxidans</name>
    <name type="common">Thiobacillus ferrooxidans</name>
    <dbReference type="NCBI Taxonomy" id="920"/>
    <lineage>
        <taxon>Bacteria</taxon>
        <taxon>Pseudomonadati</taxon>
        <taxon>Pseudomonadota</taxon>
        <taxon>Acidithiobacillia</taxon>
        <taxon>Acidithiobacillales</taxon>
        <taxon>Acidithiobacillaceae</taxon>
        <taxon>Acidithiobacillus</taxon>
    </lineage>
</organism>
<keyword evidence="1" id="KW-0812">Transmembrane</keyword>
<name>A0A179BB44_ACIFR</name>
<sequence>MENRHIFNRTAAFGISRKAIFASVAIFGIPVLAVAGPSVGLGYSDIGLTGHAGRPGVTLTAGNLYKNDVVASGSATFARGFYGVNASLGKMIPTGGTVSFEPYAEIGFLNLSYSQPSTTSITDTYGLAGANMNIPLGQRVALWFGGGYGHTISTFGGNGNGGAVYKGKAEIGMEIAKRVTTSINVSYMHVPGQQIMTYGAGLSYHFS</sequence>
<evidence type="ECO:0000313" key="3">
    <source>
        <dbReference type="Proteomes" id="UP000078302"/>
    </source>
</evidence>
<dbReference type="RefSeq" id="WP_064219703.1">
    <property type="nucleotide sequence ID" value="NZ_LVXZ01000159.1"/>
</dbReference>
<proteinExistence type="predicted"/>